<sequence length="294" mass="32560">MQMKKRKLKVIISIDGGGIRGVLPLMVLNHIDALIKQNNLGENLCSNIDLIAGTSTGAIISAGLIVKENNKNLYSVDDLLALYTLRGPQLFNLSNPSSEKSEGLRLVLKRRFKDILLSDLDINYAFVSYDKNTNLPFVFGRDNGLFSSVSLSTALAACSAVPGYFPPVKIKEFELIDGIMAAKNPAQIAFEHAKTYFPNETYLLLSFGTGQLKGDMYDEMERAVDAVDSSLKSVAENNNHLIYYRFQPEILTAKPQMDNATPKNIQALVADGETFIAKNKALFNSLIEDWKENQ</sequence>
<dbReference type="CDD" id="cd07199">
    <property type="entry name" value="Pat17_PNPLA8_PNPLA9_like"/>
    <property type="match status" value="1"/>
</dbReference>
<dbReference type="EMBL" id="QFRJ01000001">
    <property type="protein sequence ID" value="PWH86932.1"/>
    <property type="molecule type" value="Genomic_DNA"/>
</dbReference>
<proteinExistence type="predicted"/>
<keyword evidence="2 4" id="KW-0442">Lipid degradation</keyword>
<dbReference type="GO" id="GO:0016042">
    <property type="term" value="P:lipid catabolic process"/>
    <property type="evidence" value="ECO:0007669"/>
    <property type="project" value="UniProtKB-UniRule"/>
</dbReference>
<keyword evidence="3 4" id="KW-0443">Lipid metabolism</keyword>
<keyword evidence="7" id="KW-1185">Reference proteome</keyword>
<dbReference type="Gene3D" id="3.40.1090.10">
    <property type="entry name" value="Cytosolic phospholipase A2 catalytic domain"/>
    <property type="match status" value="1"/>
</dbReference>
<feature type="active site" description="Proton acceptor" evidence="4">
    <location>
        <position position="177"/>
    </location>
</feature>
<feature type="short sequence motif" description="GXGXXG" evidence="4">
    <location>
        <begin position="16"/>
        <end position="21"/>
    </location>
</feature>
<reference evidence="6 7" key="2">
    <citation type="submission" date="2018-05" db="EMBL/GenBank/DDBJ databases">
        <authorList>
            <person name="Lanie J.A."/>
            <person name="Ng W.-L."/>
            <person name="Kazmierczak K.M."/>
            <person name="Andrzejewski T.M."/>
            <person name="Davidsen T.M."/>
            <person name="Wayne K.J."/>
            <person name="Tettelin H."/>
            <person name="Glass J.I."/>
            <person name="Rusch D."/>
            <person name="Podicherti R."/>
            <person name="Tsui H.-C.T."/>
            <person name="Winkler M.E."/>
        </authorList>
    </citation>
    <scope>NUCLEOTIDE SEQUENCE [LARGE SCALE GENOMIC DNA]</scope>
    <source>
        <strain evidence="6 7">C305</strain>
    </source>
</reference>
<evidence type="ECO:0000313" key="6">
    <source>
        <dbReference type="EMBL" id="PWH86932.1"/>
    </source>
</evidence>
<feature type="domain" description="PNPLA" evidence="5">
    <location>
        <begin position="12"/>
        <end position="190"/>
    </location>
</feature>
<comment type="caution">
    <text evidence="6">The sequence shown here is derived from an EMBL/GenBank/DDBJ whole genome shotgun (WGS) entry which is preliminary data.</text>
</comment>
<protein>
    <recommendedName>
        <fullName evidence="5">PNPLA domain-containing protein</fullName>
    </recommendedName>
</protein>
<dbReference type="GO" id="GO:0047499">
    <property type="term" value="F:calcium-independent phospholipase A2 activity"/>
    <property type="evidence" value="ECO:0007669"/>
    <property type="project" value="TreeGrafter"/>
</dbReference>
<evidence type="ECO:0000313" key="7">
    <source>
        <dbReference type="Proteomes" id="UP000245370"/>
    </source>
</evidence>
<dbReference type="InterPro" id="IPR002641">
    <property type="entry name" value="PNPLA_dom"/>
</dbReference>
<feature type="short sequence motif" description="GXSXG" evidence="4">
    <location>
        <begin position="53"/>
        <end position="57"/>
    </location>
</feature>
<evidence type="ECO:0000259" key="5">
    <source>
        <dbReference type="PROSITE" id="PS51635"/>
    </source>
</evidence>
<evidence type="ECO:0000256" key="3">
    <source>
        <dbReference type="ARBA" id="ARBA00023098"/>
    </source>
</evidence>
<dbReference type="PANTHER" id="PTHR24185:SF1">
    <property type="entry name" value="CALCIUM-INDEPENDENT PHOSPHOLIPASE A2-GAMMA"/>
    <property type="match status" value="1"/>
</dbReference>
<feature type="active site" description="Nucleophile" evidence="4">
    <location>
        <position position="55"/>
    </location>
</feature>
<dbReference type="PANTHER" id="PTHR24185">
    <property type="entry name" value="CALCIUM-INDEPENDENT PHOSPHOLIPASE A2-GAMMA"/>
    <property type="match status" value="1"/>
</dbReference>
<name>A0A2U2XGK6_9FLAO</name>
<comment type="caution">
    <text evidence="4">Lacks conserved residue(s) required for the propagation of feature annotation.</text>
</comment>
<gene>
    <name evidence="6" type="ORF">DIT68_01345</name>
</gene>
<dbReference type="InterPro" id="IPR016035">
    <property type="entry name" value="Acyl_Trfase/lysoPLipase"/>
</dbReference>
<dbReference type="GO" id="GO:0016020">
    <property type="term" value="C:membrane"/>
    <property type="evidence" value="ECO:0007669"/>
    <property type="project" value="TreeGrafter"/>
</dbReference>
<reference evidence="6 7" key="1">
    <citation type="submission" date="2018-05" db="EMBL/GenBank/DDBJ databases">
        <title>Brumimicrobium oceani sp. nov., isolated from coastal sediment.</title>
        <authorList>
            <person name="Kou Y."/>
        </authorList>
    </citation>
    <scope>NUCLEOTIDE SEQUENCE [LARGE SCALE GENOMIC DNA]</scope>
    <source>
        <strain evidence="6 7">C305</strain>
    </source>
</reference>
<evidence type="ECO:0000256" key="1">
    <source>
        <dbReference type="ARBA" id="ARBA00022801"/>
    </source>
</evidence>
<evidence type="ECO:0000256" key="2">
    <source>
        <dbReference type="ARBA" id="ARBA00022963"/>
    </source>
</evidence>
<dbReference type="Pfam" id="PF01734">
    <property type="entry name" value="Patatin"/>
    <property type="match status" value="1"/>
</dbReference>
<evidence type="ECO:0000256" key="4">
    <source>
        <dbReference type="PROSITE-ProRule" id="PRU01161"/>
    </source>
</evidence>
<keyword evidence="1 4" id="KW-0378">Hydrolase</keyword>
<dbReference type="PROSITE" id="PS51635">
    <property type="entry name" value="PNPLA"/>
    <property type="match status" value="1"/>
</dbReference>
<accession>A0A2U2XGK6</accession>
<dbReference type="Proteomes" id="UP000245370">
    <property type="component" value="Unassembled WGS sequence"/>
</dbReference>
<dbReference type="GO" id="GO:0019369">
    <property type="term" value="P:arachidonate metabolic process"/>
    <property type="evidence" value="ECO:0007669"/>
    <property type="project" value="TreeGrafter"/>
</dbReference>
<organism evidence="6 7">
    <name type="scientific">Brumimicrobium oceani</name>
    <dbReference type="NCBI Taxonomy" id="2100725"/>
    <lineage>
        <taxon>Bacteria</taxon>
        <taxon>Pseudomonadati</taxon>
        <taxon>Bacteroidota</taxon>
        <taxon>Flavobacteriia</taxon>
        <taxon>Flavobacteriales</taxon>
        <taxon>Crocinitomicaceae</taxon>
        <taxon>Brumimicrobium</taxon>
    </lineage>
</organism>
<dbReference type="AlphaFoldDB" id="A0A2U2XGK6"/>
<dbReference type="SUPFAM" id="SSF52151">
    <property type="entry name" value="FabD/lysophospholipase-like"/>
    <property type="match status" value="1"/>
</dbReference>